<dbReference type="PANTHER" id="PTHR22807">
    <property type="entry name" value="NOP2 YEAST -RELATED NOL1/NOP2/FMU SUN DOMAIN-CONTAINING"/>
    <property type="match status" value="1"/>
</dbReference>
<keyword evidence="3 5" id="KW-0949">S-adenosyl-L-methionine</keyword>
<name>K0RHD7_THAOC</name>
<evidence type="ECO:0000256" key="2">
    <source>
        <dbReference type="ARBA" id="ARBA00022679"/>
    </source>
</evidence>
<dbReference type="GO" id="GO:0003723">
    <property type="term" value="F:RNA binding"/>
    <property type="evidence" value="ECO:0007669"/>
    <property type="project" value="UniProtKB-UniRule"/>
</dbReference>
<keyword evidence="1 5" id="KW-0489">Methyltransferase</keyword>
<evidence type="ECO:0000256" key="5">
    <source>
        <dbReference type="PROSITE-ProRule" id="PRU01023"/>
    </source>
</evidence>
<keyword evidence="2 5" id="KW-0808">Transferase</keyword>
<dbReference type="SUPFAM" id="SSF53335">
    <property type="entry name" value="S-adenosyl-L-methionine-dependent methyltransferases"/>
    <property type="match status" value="1"/>
</dbReference>
<feature type="binding site" evidence="5">
    <location>
        <position position="287"/>
    </location>
    <ligand>
        <name>S-adenosyl-L-methionine</name>
        <dbReference type="ChEBI" id="CHEBI:59789"/>
    </ligand>
</feature>
<dbReference type="Gene3D" id="3.40.50.150">
    <property type="entry name" value="Vaccinia Virus protein VP39"/>
    <property type="match status" value="1"/>
</dbReference>
<evidence type="ECO:0000313" key="8">
    <source>
        <dbReference type="Proteomes" id="UP000266841"/>
    </source>
</evidence>
<reference evidence="7 8" key="1">
    <citation type="journal article" date="2012" name="Genome Biol.">
        <title>Genome and low-iron response of an oceanic diatom adapted to chronic iron limitation.</title>
        <authorList>
            <person name="Lommer M."/>
            <person name="Specht M."/>
            <person name="Roy A.S."/>
            <person name="Kraemer L."/>
            <person name="Andreson R."/>
            <person name="Gutowska M.A."/>
            <person name="Wolf J."/>
            <person name="Bergner S.V."/>
            <person name="Schilhabel M.B."/>
            <person name="Klostermeier U.C."/>
            <person name="Beiko R.G."/>
            <person name="Rosenstiel P."/>
            <person name="Hippler M."/>
            <person name="Laroche J."/>
        </authorList>
    </citation>
    <scope>NUCLEOTIDE SEQUENCE [LARGE SCALE GENOMIC DNA]</scope>
    <source>
        <strain evidence="7 8">CCMP1005</strain>
    </source>
</reference>
<dbReference type="EMBL" id="AGNL01048053">
    <property type="protein sequence ID" value="EJK46037.1"/>
    <property type="molecule type" value="Genomic_DNA"/>
</dbReference>
<comment type="caution">
    <text evidence="7">The sequence shown here is derived from an EMBL/GenBank/DDBJ whole genome shotgun (WGS) entry which is preliminary data.</text>
</comment>
<keyword evidence="4 5" id="KW-0694">RNA-binding</keyword>
<organism evidence="7 8">
    <name type="scientific">Thalassiosira oceanica</name>
    <name type="common">Marine diatom</name>
    <dbReference type="NCBI Taxonomy" id="159749"/>
    <lineage>
        <taxon>Eukaryota</taxon>
        <taxon>Sar</taxon>
        <taxon>Stramenopiles</taxon>
        <taxon>Ochrophyta</taxon>
        <taxon>Bacillariophyta</taxon>
        <taxon>Coscinodiscophyceae</taxon>
        <taxon>Thalassiosirophycidae</taxon>
        <taxon>Thalassiosirales</taxon>
        <taxon>Thalassiosiraceae</taxon>
        <taxon>Thalassiosira</taxon>
    </lineage>
</organism>
<dbReference type="PROSITE" id="PS51686">
    <property type="entry name" value="SAM_MT_RSMB_NOP"/>
    <property type="match status" value="1"/>
</dbReference>
<feature type="domain" description="SAM-dependent MTase RsmB/NOP-type" evidence="6">
    <location>
        <begin position="159"/>
        <end position="483"/>
    </location>
</feature>
<feature type="binding site" evidence="5">
    <location>
        <position position="361"/>
    </location>
    <ligand>
        <name>S-adenosyl-L-methionine</name>
        <dbReference type="ChEBI" id="CHEBI:59789"/>
    </ligand>
</feature>
<dbReference type="Pfam" id="PF01189">
    <property type="entry name" value="Methyltr_RsmB-F"/>
    <property type="match status" value="1"/>
</dbReference>
<protein>
    <recommendedName>
        <fullName evidence="6">SAM-dependent MTase RsmB/NOP-type domain-containing protein</fullName>
    </recommendedName>
</protein>
<dbReference type="AlphaFoldDB" id="K0RHD7"/>
<dbReference type="eggNOG" id="KOG1122">
    <property type="taxonomic scope" value="Eukaryota"/>
</dbReference>
<dbReference type="InterPro" id="IPR049560">
    <property type="entry name" value="MeTrfase_RsmB-F_NOP2_cat"/>
</dbReference>
<dbReference type="OrthoDB" id="260824at2759"/>
<proteinExistence type="inferred from homology"/>
<feature type="active site" description="Nucleophile" evidence="5">
    <location>
        <position position="412"/>
    </location>
</feature>
<dbReference type="PANTHER" id="PTHR22807:SF34">
    <property type="entry name" value="TRNA (CYTOSINE(72)-C(5))-METHYLTRANSFERASE NSUN6"/>
    <property type="match status" value="1"/>
</dbReference>
<dbReference type="OMA" id="GYTEEWL"/>
<dbReference type="InterPro" id="IPR001678">
    <property type="entry name" value="MeTrfase_RsmB-F_NOP2_dom"/>
</dbReference>
<dbReference type="Proteomes" id="UP000266841">
    <property type="component" value="Unassembled WGS sequence"/>
</dbReference>
<dbReference type="InterPro" id="IPR029063">
    <property type="entry name" value="SAM-dependent_MTases_sf"/>
</dbReference>
<evidence type="ECO:0000256" key="4">
    <source>
        <dbReference type="ARBA" id="ARBA00022884"/>
    </source>
</evidence>
<evidence type="ECO:0000313" key="7">
    <source>
        <dbReference type="EMBL" id="EJK46037.1"/>
    </source>
</evidence>
<evidence type="ECO:0000256" key="3">
    <source>
        <dbReference type="ARBA" id="ARBA00022691"/>
    </source>
</evidence>
<dbReference type="InterPro" id="IPR023267">
    <property type="entry name" value="RCMT"/>
</dbReference>
<evidence type="ECO:0000259" key="6">
    <source>
        <dbReference type="PROSITE" id="PS51686"/>
    </source>
</evidence>
<feature type="binding site" evidence="5">
    <location>
        <begin position="263"/>
        <end position="269"/>
    </location>
    <ligand>
        <name>S-adenosyl-L-methionine</name>
        <dbReference type="ChEBI" id="CHEBI:59789"/>
    </ligand>
</feature>
<dbReference type="PROSITE" id="PS50890">
    <property type="entry name" value="PUA"/>
    <property type="match status" value="1"/>
</dbReference>
<keyword evidence="8" id="KW-1185">Reference proteome</keyword>
<sequence>MSAEILSLGELQIHLSEGVRDHLSAQCGDALLSSILERMTQSPADTCCRVNLLKSSVDEVMDALREYVIESRERRCVHRFSVKRHDVFKDLVLVRAESSDSRSTSGSWYHRRGPPNPEGKDIFPRWLKRTELGWPVSHRAVVVDRFCGEAVLRGADIFVKANEDVAVYADIRAPSVKSIARGLVLEKYSGQCVFLGVGTLCCERAELFSRNSGVGVRMGRIAGPPQPSLNGILSTQHMLQNLPSVAVAHALEPRPGDVIMDMCCAPGGKTSHIASLVGNRGLIIACDKSRKKMLNTAALFQSMGATCIIPLALDSTKCVIDEDETKWRDVRSVVDCAAIGEDGLLDVKGFHVDSFDRILLDPPCSALGLRPKLYVEARSARHLKKYAEYQKRFVEAAVKLLKRGGTLVYSTCTINADENEDMVSFILSQYDCMQLVPLPDNFPGGRGLPNRGLSDEQRSNIRRFDPTADINTMGFFIALFQKVD</sequence>
<accession>K0RHD7</accession>
<dbReference type="GO" id="GO:0001510">
    <property type="term" value="P:RNA methylation"/>
    <property type="evidence" value="ECO:0007669"/>
    <property type="project" value="InterPro"/>
</dbReference>
<evidence type="ECO:0000256" key="1">
    <source>
        <dbReference type="ARBA" id="ARBA00022603"/>
    </source>
</evidence>
<dbReference type="GO" id="GO:0008173">
    <property type="term" value="F:RNA methyltransferase activity"/>
    <property type="evidence" value="ECO:0007669"/>
    <property type="project" value="InterPro"/>
</dbReference>
<feature type="binding site" evidence="5">
    <location>
        <position position="314"/>
    </location>
    <ligand>
        <name>S-adenosyl-L-methionine</name>
        <dbReference type="ChEBI" id="CHEBI:59789"/>
    </ligand>
</feature>
<comment type="similarity">
    <text evidence="5">Belongs to the class I-like SAM-binding methyltransferase superfamily. RsmB/NOP family.</text>
</comment>
<gene>
    <name evidence="7" type="ORF">THAOC_35319</name>
</gene>
<dbReference type="PRINTS" id="PR02008">
    <property type="entry name" value="RCMTFAMILY"/>
</dbReference>